<sequence length="225" mass="26877">MAFQMVHMEVAYRMLKYMPDMKYKEDFILGSVAPDSVHMETVYKVEDKIDSHLFWGCGPWAKTTDSEKWKNNILDFWEKSKEIKDVSREFLMGYAVHCLTDYCNDLNVWIALKNKSKIPEEELKKLFYPESRGIDQWLFLNSPNAKNIMELLEKGRAFSIENKVKKEMIEKEKLHLLNRQYKTDLTDEVRANLRDEIVNNYRFVPPEFMEKFLNQTAKDLYCMLK</sequence>
<keyword evidence="3" id="KW-1185">Reference proteome</keyword>
<evidence type="ECO:0000313" key="3">
    <source>
        <dbReference type="Proteomes" id="UP000182471"/>
    </source>
</evidence>
<protein>
    <submittedName>
        <fullName evidence="2">Zinc dependent phospholipase C</fullName>
    </submittedName>
</protein>
<evidence type="ECO:0000259" key="1">
    <source>
        <dbReference type="Pfam" id="PF00882"/>
    </source>
</evidence>
<feature type="domain" description="Phospholipase C/D" evidence="1">
    <location>
        <begin position="6"/>
        <end position="103"/>
    </location>
</feature>
<gene>
    <name evidence="2" type="ORF">SAMN02910429_00718</name>
</gene>
<reference evidence="3" key="1">
    <citation type="submission" date="2016-10" db="EMBL/GenBank/DDBJ databases">
        <authorList>
            <person name="Varghese N."/>
            <person name="Submissions S."/>
        </authorList>
    </citation>
    <scope>NUCLEOTIDE SEQUENCE [LARGE SCALE GENOMIC DNA]</scope>
    <source>
        <strain evidence="3">S1b</strain>
    </source>
</reference>
<dbReference type="InterPro" id="IPR029002">
    <property type="entry name" value="PLPC/GPLD1"/>
</dbReference>
<accession>A0A1H9R0I7</accession>
<dbReference type="RefSeq" id="WP_074730427.1">
    <property type="nucleotide sequence ID" value="NZ_FOGW01000007.1"/>
</dbReference>
<dbReference type="Pfam" id="PF00882">
    <property type="entry name" value="Zn_dep_PLPC"/>
    <property type="match status" value="1"/>
</dbReference>
<proteinExistence type="predicted"/>
<evidence type="ECO:0000313" key="2">
    <source>
        <dbReference type="EMBL" id="SER66212.1"/>
    </source>
</evidence>
<dbReference type="Proteomes" id="UP000182471">
    <property type="component" value="Unassembled WGS sequence"/>
</dbReference>
<organism evidence="2 3">
    <name type="scientific">Lachnobacterium bovis</name>
    <dbReference type="NCBI Taxonomy" id="140626"/>
    <lineage>
        <taxon>Bacteria</taxon>
        <taxon>Bacillati</taxon>
        <taxon>Bacillota</taxon>
        <taxon>Clostridia</taxon>
        <taxon>Lachnospirales</taxon>
        <taxon>Lachnospiraceae</taxon>
        <taxon>Lachnobacterium</taxon>
    </lineage>
</organism>
<dbReference type="EMBL" id="FOGW01000007">
    <property type="protein sequence ID" value="SER66212.1"/>
    <property type="molecule type" value="Genomic_DNA"/>
</dbReference>
<name>A0A1H9R0I7_9FIRM</name>
<dbReference type="AlphaFoldDB" id="A0A1H9R0I7"/>